<feature type="region of interest" description="Disordered" evidence="1">
    <location>
        <begin position="1"/>
        <end position="39"/>
    </location>
</feature>
<reference evidence="3" key="1">
    <citation type="journal article" date="2013" name="Nature">
        <title>Draft genome of the wheat A-genome progenitor Triticum urartu.</title>
        <authorList>
            <person name="Ling H.Q."/>
            <person name="Zhao S."/>
            <person name="Liu D."/>
            <person name="Wang J."/>
            <person name="Sun H."/>
            <person name="Zhang C."/>
            <person name="Fan H."/>
            <person name="Li D."/>
            <person name="Dong L."/>
            <person name="Tao Y."/>
            <person name="Gao C."/>
            <person name="Wu H."/>
            <person name="Li Y."/>
            <person name="Cui Y."/>
            <person name="Guo X."/>
            <person name="Zheng S."/>
            <person name="Wang B."/>
            <person name="Yu K."/>
            <person name="Liang Q."/>
            <person name="Yang W."/>
            <person name="Lou X."/>
            <person name="Chen J."/>
            <person name="Feng M."/>
            <person name="Jian J."/>
            <person name="Zhang X."/>
            <person name="Luo G."/>
            <person name="Jiang Y."/>
            <person name="Liu J."/>
            <person name="Wang Z."/>
            <person name="Sha Y."/>
            <person name="Zhang B."/>
            <person name="Wu H."/>
            <person name="Tang D."/>
            <person name="Shen Q."/>
            <person name="Xue P."/>
            <person name="Zou S."/>
            <person name="Wang X."/>
            <person name="Liu X."/>
            <person name="Wang F."/>
            <person name="Yang Y."/>
            <person name="An X."/>
            <person name="Dong Z."/>
            <person name="Zhang K."/>
            <person name="Zhang X."/>
            <person name="Luo M.C."/>
            <person name="Dvorak J."/>
            <person name="Tong Y."/>
            <person name="Wang J."/>
            <person name="Yang H."/>
            <person name="Li Z."/>
            <person name="Wang D."/>
            <person name="Zhang A."/>
            <person name="Wang J."/>
        </authorList>
    </citation>
    <scope>NUCLEOTIDE SEQUENCE</scope>
    <source>
        <strain evidence="3">cv. G1812</strain>
    </source>
</reference>
<evidence type="ECO:0000256" key="1">
    <source>
        <dbReference type="SAM" id="MobiDB-lite"/>
    </source>
</evidence>
<dbReference type="Proteomes" id="UP000015106">
    <property type="component" value="Chromosome 1"/>
</dbReference>
<reference evidence="2" key="3">
    <citation type="submission" date="2022-06" db="UniProtKB">
        <authorList>
            <consortium name="EnsemblPlants"/>
        </authorList>
    </citation>
    <scope>IDENTIFICATION</scope>
</reference>
<feature type="compositionally biased region" description="Basic residues" evidence="1">
    <location>
        <begin position="14"/>
        <end position="28"/>
    </location>
</feature>
<name>A0A8R7TBA5_TRIUA</name>
<feature type="compositionally biased region" description="Basic and acidic residues" evidence="1">
    <location>
        <begin position="1"/>
        <end position="12"/>
    </location>
</feature>
<sequence>MEKKDAKMESRPGRGVRRRRSHGPRRCKLAGGGGHGGEAALSSGAACLLCRSFFLSPPTPLLHVVVLPPTQQRGRGRGGSRVNGSVARGCGTPCSI</sequence>
<dbReference type="Gramene" id="TuG1812G0100004869.01.T02">
    <property type="protein sequence ID" value="TuG1812G0100004869.01.T02"/>
    <property type="gene ID" value="TuG1812G0100004869.01"/>
</dbReference>
<dbReference type="AlphaFoldDB" id="A0A8R7TBA5"/>
<dbReference type="Gramene" id="TuG1812G0100004869.01.T01">
    <property type="protein sequence ID" value="TuG1812G0100004869.01.T01"/>
    <property type="gene ID" value="TuG1812G0100004869.01"/>
</dbReference>
<dbReference type="EnsemblPlants" id="TuG1812G0100004869.01.T02">
    <property type="protein sequence ID" value="TuG1812G0100004869.01.T02"/>
    <property type="gene ID" value="TuG1812G0100004869.01"/>
</dbReference>
<dbReference type="EnsemblPlants" id="TuG1812G0100004869.01.T01">
    <property type="protein sequence ID" value="TuG1812G0100004869.01.T01"/>
    <property type="gene ID" value="TuG1812G0100004869.01"/>
</dbReference>
<feature type="region of interest" description="Disordered" evidence="1">
    <location>
        <begin position="71"/>
        <end position="96"/>
    </location>
</feature>
<protein>
    <submittedName>
        <fullName evidence="2">Uncharacterized protein</fullName>
    </submittedName>
</protein>
<organism evidence="2 3">
    <name type="scientific">Triticum urartu</name>
    <name type="common">Red wild einkorn</name>
    <name type="synonym">Crithodium urartu</name>
    <dbReference type="NCBI Taxonomy" id="4572"/>
    <lineage>
        <taxon>Eukaryota</taxon>
        <taxon>Viridiplantae</taxon>
        <taxon>Streptophyta</taxon>
        <taxon>Embryophyta</taxon>
        <taxon>Tracheophyta</taxon>
        <taxon>Spermatophyta</taxon>
        <taxon>Magnoliopsida</taxon>
        <taxon>Liliopsida</taxon>
        <taxon>Poales</taxon>
        <taxon>Poaceae</taxon>
        <taxon>BOP clade</taxon>
        <taxon>Pooideae</taxon>
        <taxon>Triticodae</taxon>
        <taxon>Triticeae</taxon>
        <taxon>Triticinae</taxon>
        <taxon>Triticum</taxon>
    </lineage>
</organism>
<feature type="compositionally biased region" description="Low complexity" evidence="1">
    <location>
        <begin position="80"/>
        <end position="89"/>
    </location>
</feature>
<proteinExistence type="predicted"/>
<evidence type="ECO:0000313" key="2">
    <source>
        <dbReference type="EnsemblPlants" id="TuG1812G0100004869.01.T01"/>
    </source>
</evidence>
<reference evidence="2" key="2">
    <citation type="submission" date="2018-03" db="EMBL/GenBank/DDBJ databases">
        <title>The Triticum urartu genome reveals the dynamic nature of wheat genome evolution.</title>
        <authorList>
            <person name="Ling H."/>
            <person name="Ma B."/>
            <person name="Shi X."/>
            <person name="Liu H."/>
            <person name="Dong L."/>
            <person name="Sun H."/>
            <person name="Cao Y."/>
            <person name="Gao Q."/>
            <person name="Zheng S."/>
            <person name="Li Y."/>
            <person name="Yu Y."/>
            <person name="Du H."/>
            <person name="Qi M."/>
            <person name="Li Y."/>
            <person name="Yu H."/>
            <person name="Cui Y."/>
            <person name="Wang N."/>
            <person name="Chen C."/>
            <person name="Wu H."/>
            <person name="Zhao Y."/>
            <person name="Zhang J."/>
            <person name="Li Y."/>
            <person name="Zhou W."/>
            <person name="Zhang B."/>
            <person name="Hu W."/>
            <person name="Eijk M."/>
            <person name="Tang J."/>
            <person name="Witsenboer H."/>
            <person name="Zhao S."/>
            <person name="Li Z."/>
            <person name="Zhang A."/>
            <person name="Wang D."/>
            <person name="Liang C."/>
        </authorList>
    </citation>
    <scope>NUCLEOTIDE SEQUENCE [LARGE SCALE GENOMIC DNA]</scope>
    <source>
        <strain evidence="2">cv. G1812</strain>
    </source>
</reference>
<accession>A0A8R7TBA5</accession>
<keyword evidence="3" id="KW-1185">Reference proteome</keyword>
<evidence type="ECO:0000313" key="3">
    <source>
        <dbReference type="Proteomes" id="UP000015106"/>
    </source>
</evidence>